<dbReference type="PANTHER" id="PTHR23065">
    <property type="entry name" value="PROLINE-SERINE-THREONINE PHOSPHATASE INTERACTING PROTEIN 1"/>
    <property type="match status" value="1"/>
</dbReference>
<dbReference type="GO" id="GO:0043226">
    <property type="term" value="C:organelle"/>
    <property type="evidence" value="ECO:0007669"/>
    <property type="project" value="UniProtKB-ARBA"/>
</dbReference>
<protein>
    <recommendedName>
        <fullName evidence="7">SH3 domain-containing protein</fullName>
    </recommendedName>
</protein>
<reference evidence="5" key="1">
    <citation type="journal article" date="2020" name="Microb. Genom.">
        <title>Genetic diversity of clinical and environmental Mucorales isolates obtained from an investigation of mucormycosis cases among solid organ transplant recipients.</title>
        <authorList>
            <person name="Nguyen M.H."/>
            <person name="Kaul D."/>
            <person name="Muto C."/>
            <person name="Cheng S.J."/>
            <person name="Richter R.A."/>
            <person name="Bruno V.M."/>
            <person name="Liu G."/>
            <person name="Beyhan S."/>
            <person name="Sundermann A.J."/>
            <person name="Mounaud S."/>
            <person name="Pasculle A.W."/>
            <person name="Nierman W.C."/>
            <person name="Driscoll E."/>
            <person name="Cumbie R."/>
            <person name="Clancy C.J."/>
            <person name="Dupont C.L."/>
        </authorList>
    </citation>
    <scope>NUCLEOTIDE SEQUENCE</scope>
    <source>
        <strain evidence="5">GL11</strain>
    </source>
</reference>
<evidence type="ECO:0000313" key="6">
    <source>
        <dbReference type="Proteomes" id="UP000716291"/>
    </source>
</evidence>
<evidence type="ECO:0000256" key="3">
    <source>
        <dbReference type="ARBA" id="ARBA00022553"/>
    </source>
</evidence>
<dbReference type="GO" id="GO:0005886">
    <property type="term" value="C:plasma membrane"/>
    <property type="evidence" value="ECO:0007669"/>
    <property type="project" value="TreeGrafter"/>
</dbReference>
<dbReference type="EMBL" id="JAANQT010002625">
    <property type="protein sequence ID" value="KAG1302110.1"/>
    <property type="molecule type" value="Genomic_DNA"/>
</dbReference>
<evidence type="ECO:0000313" key="5">
    <source>
        <dbReference type="EMBL" id="KAG1302110.1"/>
    </source>
</evidence>
<comment type="caution">
    <text evidence="5">The sequence shown here is derived from an EMBL/GenBank/DDBJ whole genome shotgun (WGS) entry which is preliminary data.</text>
</comment>
<feature type="region of interest" description="Disordered" evidence="4">
    <location>
        <begin position="445"/>
        <end position="466"/>
    </location>
</feature>
<dbReference type="PANTHER" id="PTHR23065:SF7">
    <property type="entry name" value="NOSTRIN, ISOFORM H"/>
    <property type="match status" value="1"/>
</dbReference>
<organism evidence="5 6">
    <name type="scientific">Rhizopus oryzae</name>
    <name type="common">Mucormycosis agent</name>
    <name type="synonym">Rhizopus arrhizus var. delemar</name>
    <dbReference type="NCBI Taxonomy" id="64495"/>
    <lineage>
        <taxon>Eukaryota</taxon>
        <taxon>Fungi</taxon>
        <taxon>Fungi incertae sedis</taxon>
        <taxon>Mucoromycota</taxon>
        <taxon>Mucoromycotina</taxon>
        <taxon>Mucoromycetes</taxon>
        <taxon>Mucorales</taxon>
        <taxon>Mucorineae</taxon>
        <taxon>Rhizopodaceae</taxon>
        <taxon>Rhizopus</taxon>
    </lineage>
</organism>
<dbReference type="InterPro" id="IPR036028">
    <property type="entry name" value="SH3-like_dom_sf"/>
</dbReference>
<dbReference type="InterPro" id="IPR027267">
    <property type="entry name" value="AH/BAR_dom_sf"/>
</dbReference>
<dbReference type="GO" id="GO:0007010">
    <property type="term" value="P:cytoskeleton organization"/>
    <property type="evidence" value="ECO:0007669"/>
    <property type="project" value="TreeGrafter"/>
</dbReference>
<evidence type="ECO:0000256" key="2">
    <source>
        <dbReference type="ARBA" id="ARBA00022490"/>
    </source>
</evidence>
<feature type="region of interest" description="Disordered" evidence="4">
    <location>
        <begin position="320"/>
        <end position="375"/>
    </location>
</feature>
<evidence type="ECO:0008006" key="7">
    <source>
        <dbReference type="Google" id="ProtNLM"/>
    </source>
</evidence>
<evidence type="ECO:0000256" key="1">
    <source>
        <dbReference type="ARBA" id="ARBA00004496"/>
    </source>
</evidence>
<keyword evidence="2" id="KW-0963">Cytoplasm</keyword>
<feature type="compositionally biased region" description="Basic and acidic residues" evidence="4">
    <location>
        <begin position="358"/>
        <end position="375"/>
    </location>
</feature>
<dbReference type="GO" id="GO:0032153">
    <property type="term" value="C:cell division site"/>
    <property type="evidence" value="ECO:0007669"/>
    <property type="project" value="TreeGrafter"/>
</dbReference>
<evidence type="ECO:0000256" key="4">
    <source>
        <dbReference type="SAM" id="MobiDB-lite"/>
    </source>
</evidence>
<dbReference type="Proteomes" id="UP000716291">
    <property type="component" value="Unassembled WGS sequence"/>
</dbReference>
<name>A0A9P6WZP8_RHIOR</name>
<keyword evidence="3" id="KW-0597">Phosphoprotein</keyword>
<dbReference type="GO" id="GO:0005737">
    <property type="term" value="C:cytoplasm"/>
    <property type="evidence" value="ECO:0007669"/>
    <property type="project" value="TreeGrafter"/>
</dbReference>
<sequence>MTELIFANNFWGMKDEGFNILTAKMNSNKKTFDEIKSFYNVRTLYALLSSAHKEMEWAAQAHLNLAQKLKTRLEVDLDNFILEQKDKRKLAHANIEKVYRYKVSSEAYLAKVKEKYESDCAKLYTLQAQLPNAAGREADRIKQKIDRTQQEIKVQGKAFFIIKKGLYLLADATEQWNKAWKMTCDTYQGMEKKRLEFLHHSFSMYINVLSTASSQDLESYERFWKALDNYDPEGDIQTFIKEKGTGPKIPEPEVFVDYLDDPSKNYEKYTLANFDCPSELVPDHPPKPELTVRNLTEETNVPIVERKQSIVRNAIKPLPSISTPLVRPRKKSILKRSSSIKGTTKEEHQKPELQQQQQDKKEGAERKSTDENGDIKIDPRAKVVFAIGNNMFDLGNLAAAEEPKKNNTKAFRRRSTVRQRQADLDPPINFSYQSLLEELGIFENKEGHTHSVPPKEPSTTSSSEEEEIIVTRSKSIKQHELQQENQKYFIPQHQQPYYQYPPPTTNTLSNSYYTHQNLYQPVSYPSTTMKSNRPILFWAFTLTDWYSNKPEELQYARGTWIAITDNSRNDGWYYGIKYDNRINSLSNEKGYVAQHCVQLQE</sequence>
<proteinExistence type="predicted"/>
<gene>
    <name evidence="5" type="ORF">G6F64_011213</name>
</gene>
<dbReference type="SUPFAM" id="SSF50044">
    <property type="entry name" value="SH3-domain"/>
    <property type="match status" value="1"/>
</dbReference>
<keyword evidence="6" id="KW-1185">Reference proteome</keyword>
<accession>A0A9P6WZP8</accession>
<dbReference type="AlphaFoldDB" id="A0A9P6WZP8"/>
<comment type="subcellular location">
    <subcellularLocation>
        <location evidence="1">Cytoplasm</location>
    </subcellularLocation>
</comment>
<dbReference type="SUPFAM" id="SSF103657">
    <property type="entry name" value="BAR/IMD domain-like"/>
    <property type="match status" value="1"/>
</dbReference>
<dbReference type="Gene3D" id="1.20.1270.60">
    <property type="entry name" value="Arfaptin homology (AH) domain/BAR domain"/>
    <property type="match status" value="1"/>
</dbReference>